<feature type="transmembrane region" description="Helical" evidence="1">
    <location>
        <begin position="95"/>
        <end position="116"/>
    </location>
</feature>
<gene>
    <name evidence="2" type="ORF">JOE56_002089</name>
</gene>
<keyword evidence="1" id="KW-1133">Transmembrane helix</keyword>
<dbReference type="RefSeq" id="WP_204515919.1">
    <property type="nucleotide sequence ID" value="NZ_JAFBCP010000001.1"/>
</dbReference>
<name>A0ABS2SNB4_9MICO</name>
<organism evidence="2 3">
    <name type="scientific">Brevibacterium paucivorans</name>
    <dbReference type="NCBI Taxonomy" id="170994"/>
    <lineage>
        <taxon>Bacteria</taxon>
        <taxon>Bacillati</taxon>
        <taxon>Actinomycetota</taxon>
        <taxon>Actinomycetes</taxon>
        <taxon>Micrococcales</taxon>
        <taxon>Brevibacteriaceae</taxon>
        <taxon>Brevibacterium</taxon>
    </lineage>
</organism>
<dbReference type="InterPro" id="IPR008537">
    <property type="entry name" value="DUF819"/>
</dbReference>
<evidence type="ECO:0000313" key="2">
    <source>
        <dbReference type="EMBL" id="MBM7817395.1"/>
    </source>
</evidence>
<feature type="transmembrane region" description="Helical" evidence="1">
    <location>
        <begin position="232"/>
        <end position="251"/>
    </location>
</feature>
<feature type="transmembrane region" description="Helical" evidence="1">
    <location>
        <begin position="34"/>
        <end position="54"/>
    </location>
</feature>
<comment type="caution">
    <text evidence="2">The sequence shown here is derived from an EMBL/GenBank/DDBJ whole genome shotgun (WGS) entry which is preliminary data.</text>
</comment>
<dbReference type="PANTHER" id="PTHR34289:SF8">
    <property type="entry name" value="DUF819 DOMAIN-CONTAINING PROTEIN"/>
    <property type="match status" value="1"/>
</dbReference>
<keyword evidence="3" id="KW-1185">Reference proteome</keyword>
<keyword evidence="1" id="KW-0812">Transmembrane</keyword>
<dbReference type="EMBL" id="JAFBCP010000001">
    <property type="protein sequence ID" value="MBM7817395.1"/>
    <property type="molecule type" value="Genomic_DNA"/>
</dbReference>
<reference evidence="2 3" key="1">
    <citation type="submission" date="2021-01" db="EMBL/GenBank/DDBJ databases">
        <title>Sequencing the genomes of 1000 actinobacteria strains.</title>
        <authorList>
            <person name="Klenk H.-P."/>
        </authorList>
    </citation>
    <scope>NUCLEOTIDE SEQUENCE [LARGE SCALE GENOMIC DNA]</scope>
    <source>
        <strain evidence="2 3">DSM 13657</strain>
    </source>
</reference>
<feature type="transmembrane region" description="Helical" evidence="1">
    <location>
        <begin position="6"/>
        <end position="22"/>
    </location>
</feature>
<feature type="transmembrane region" description="Helical" evidence="1">
    <location>
        <begin position="292"/>
        <end position="310"/>
    </location>
</feature>
<dbReference type="Proteomes" id="UP000809290">
    <property type="component" value="Unassembled WGS sequence"/>
</dbReference>
<feature type="transmembrane region" description="Helical" evidence="1">
    <location>
        <begin position="345"/>
        <end position="366"/>
    </location>
</feature>
<feature type="transmembrane region" description="Helical" evidence="1">
    <location>
        <begin position="257"/>
        <end position="280"/>
    </location>
</feature>
<evidence type="ECO:0000256" key="1">
    <source>
        <dbReference type="SAM" id="Phobius"/>
    </source>
</evidence>
<evidence type="ECO:0000313" key="3">
    <source>
        <dbReference type="Proteomes" id="UP000809290"/>
    </source>
</evidence>
<dbReference type="PANTHER" id="PTHR34289">
    <property type="entry name" value="PROTEIN, PUTATIVE (DUF819)-RELATED"/>
    <property type="match status" value="1"/>
</dbReference>
<dbReference type="Pfam" id="PF05684">
    <property type="entry name" value="DUF819"/>
    <property type="match status" value="1"/>
</dbReference>
<feature type="transmembrane region" description="Helical" evidence="1">
    <location>
        <begin position="316"/>
        <end position="338"/>
    </location>
</feature>
<protein>
    <submittedName>
        <fullName evidence="2">Membrane protein</fullName>
    </submittedName>
</protein>
<feature type="transmembrane region" description="Helical" evidence="1">
    <location>
        <begin position="378"/>
        <end position="402"/>
    </location>
</feature>
<accession>A0ABS2SNB4</accession>
<proteinExistence type="predicted"/>
<keyword evidence="1" id="KW-0472">Membrane</keyword>
<sequence length="403" mass="42183">MITDGFFFLATLIGIAAILVYLEKRRGMAVFKYVPGFVFLYLIAATLNTLGVFGQTDSIDTVGSGVKDALLPAMIMLLLFQCDVRQIIKLGPKLMLTYAAAVVSIFAGFVVAFLLFRGLVDSEAWKGFAALAGSWTGGSANMVAVQEILQAPESLFGHVLIVDTIVYSLWLLLMFSGTGIAQRFNAWVKADTSYLETQAAAVANSGDTSAGVGGKNKGGGTNGSGETLDLVALFRVIALGLFASTAATWVGNQLPEIGVVVTSTTWTILIVSVLGLIIGSTRFGKMPGASEVSHIMLYIIIGIIAAGSDFSSLVEAPLYLLAGFVVVTIHLLLMVLYAKLTRTELFSLAVASTANIGGVASAPVVASAYSQQLVPVGVLYALIGAFAGTFFGLATGQILSMLS</sequence>
<feature type="transmembrane region" description="Helical" evidence="1">
    <location>
        <begin position="155"/>
        <end position="175"/>
    </location>
</feature>